<feature type="domain" description="Peptidase S1" evidence="5">
    <location>
        <begin position="54"/>
        <end position="242"/>
    </location>
</feature>
<accession>A0A9N9R750</accession>
<evidence type="ECO:0000313" key="7">
    <source>
        <dbReference type="Proteomes" id="UP001153714"/>
    </source>
</evidence>
<evidence type="ECO:0000256" key="1">
    <source>
        <dbReference type="ARBA" id="ARBA00022729"/>
    </source>
</evidence>
<evidence type="ECO:0000313" key="6">
    <source>
        <dbReference type="EMBL" id="CAG9790630.1"/>
    </source>
</evidence>
<sequence length="248" mass="27431">MAKQFYKHQNQGQQKCDAYSRQVVQKVDASLLLLNDEGVSVAATRCHYTSVELIVGGEDANRGEFPHMGGYDFNCGGALISTKYVLTAGHCSSDPRAYAPAPVVARLGDQNIDPAVNDGADPVDVPIRHIHNHPEYKPPVKYNDIALLELASDVEFEDAIRPACLWTQPDFGNNHNGIATGWGVNNTLTKTTSKELQKVSLSLLDNEFCEPLLEHTKNRNWKGFVREQMCAGELRGGKDTCQVHIFTY</sequence>
<evidence type="ECO:0000256" key="4">
    <source>
        <dbReference type="ARBA" id="ARBA00024195"/>
    </source>
</evidence>
<dbReference type="CDD" id="cd00190">
    <property type="entry name" value="Tryp_SPc"/>
    <property type="match status" value="1"/>
</dbReference>
<dbReference type="InterPro" id="IPR009003">
    <property type="entry name" value="Peptidase_S1_PA"/>
</dbReference>
<comment type="similarity">
    <text evidence="4">Belongs to the peptidase S1 family. CLIP subfamily.</text>
</comment>
<dbReference type="SUPFAM" id="SSF50494">
    <property type="entry name" value="Trypsin-like serine proteases"/>
    <property type="match status" value="1"/>
</dbReference>
<dbReference type="Pfam" id="PF00089">
    <property type="entry name" value="Trypsin"/>
    <property type="match status" value="1"/>
</dbReference>
<keyword evidence="2" id="KW-1015">Disulfide bond</keyword>
<keyword evidence="1" id="KW-0732">Signal</keyword>
<dbReference type="InterPro" id="IPR018114">
    <property type="entry name" value="TRYPSIN_HIS"/>
</dbReference>
<dbReference type="InterPro" id="IPR043504">
    <property type="entry name" value="Peptidase_S1_PA_chymotrypsin"/>
</dbReference>
<dbReference type="GO" id="GO:0004252">
    <property type="term" value="F:serine-type endopeptidase activity"/>
    <property type="evidence" value="ECO:0007669"/>
    <property type="project" value="InterPro"/>
</dbReference>
<dbReference type="InterPro" id="IPR001254">
    <property type="entry name" value="Trypsin_dom"/>
</dbReference>
<proteinExistence type="inferred from homology"/>
<organism evidence="6 7">
    <name type="scientific">Diatraea saccharalis</name>
    <name type="common">sugarcane borer</name>
    <dbReference type="NCBI Taxonomy" id="40085"/>
    <lineage>
        <taxon>Eukaryota</taxon>
        <taxon>Metazoa</taxon>
        <taxon>Ecdysozoa</taxon>
        <taxon>Arthropoda</taxon>
        <taxon>Hexapoda</taxon>
        <taxon>Insecta</taxon>
        <taxon>Pterygota</taxon>
        <taxon>Neoptera</taxon>
        <taxon>Endopterygota</taxon>
        <taxon>Lepidoptera</taxon>
        <taxon>Glossata</taxon>
        <taxon>Ditrysia</taxon>
        <taxon>Pyraloidea</taxon>
        <taxon>Crambidae</taxon>
        <taxon>Crambinae</taxon>
        <taxon>Diatraea</taxon>
    </lineage>
</organism>
<reference evidence="6" key="2">
    <citation type="submission" date="2022-10" db="EMBL/GenBank/DDBJ databases">
        <authorList>
            <consortium name="ENA_rothamsted_submissions"/>
            <consortium name="culmorum"/>
            <person name="King R."/>
        </authorList>
    </citation>
    <scope>NUCLEOTIDE SEQUENCE</scope>
</reference>
<protein>
    <recommendedName>
        <fullName evidence="5">Peptidase S1 domain-containing protein</fullName>
    </recommendedName>
</protein>
<keyword evidence="7" id="KW-1185">Reference proteome</keyword>
<dbReference type="PROSITE" id="PS00134">
    <property type="entry name" value="TRYPSIN_HIS"/>
    <property type="match status" value="1"/>
</dbReference>
<dbReference type="PANTHER" id="PTHR24253">
    <property type="entry name" value="TRANSMEMBRANE PROTEASE SERINE"/>
    <property type="match status" value="1"/>
</dbReference>
<dbReference type="PRINTS" id="PR00722">
    <property type="entry name" value="CHYMOTRYPSIN"/>
</dbReference>
<evidence type="ECO:0000259" key="5">
    <source>
        <dbReference type="PROSITE" id="PS50240"/>
    </source>
</evidence>
<dbReference type="InterPro" id="IPR001314">
    <property type="entry name" value="Peptidase_S1A"/>
</dbReference>
<evidence type="ECO:0000256" key="2">
    <source>
        <dbReference type="ARBA" id="ARBA00023157"/>
    </source>
</evidence>
<dbReference type="AlphaFoldDB" id="A0A9N9R750"/>
<dbReference type="PANTHER" id="PTHR24253:SF153">
    <property type="entry name" value="SERINE PROTEASE HEPSIN"/>
    <property type="match status" value="1"/>
</dbReference>
<name>A0A9N9R750_9NEOP</name>
<dbReference type="FunFam" id="2.40.10.10:FF:000028">
    <property type="entry name" value="Serine protease easter"/>
    <property type="match status" value="1"/>
</dbReference>
<dbReference type="PROSITE" id="PS50240">
    <property type="entry name" value="TRYPSIN_DOM"/>
    <property type="match status" value="1"/>
</dbReference>
<dbReference type="EMBL" id="OU893354">
    <property type="protein sequence ID" value="CAG9790630.1"/>
    <property type="molecule type" value="Genomic_DNA"/>
</dbReference>
<evidence type="ECO:0000256" key="3">
    <source>
        <dbReference type="ARBA" id="ARBA00023180"/>
    </source>
</evidence>
<dbReference type="Proteomes" id="UP001153714">
    <property type="component" value="Chromosome 23"/>
</dbReference>
<keyword evidence="3" id="KW-0325">Glycoprotein</keyword>
<reference evidence="6" key="1">
    <citation type="submission" date="2021-12" db="EMBL/GenBank/DDBJ databases">
        <authorList>
            <person name="King R."/>
        </authorList>
    </citation>
    <scope>NUCLEOTIDE SEQUENCE</scope>
</reference>
<dbReference type="OrthoDB" id="6380398at2759"/>
<gene>
    <name evidence="6" type="ORF">DIATSA_LOCUS8293</name>
</gene>
<dbReference type="SMART" id="SM00020">
    <property type="entry name" value="Tryp_SPc"/>
    <property type="match status" value="1"/>
</dbReference>
<dbReference type="Gene3D" id="2.40.10.10">
    <property type="entry name" value="Trypsin-like serine proteases"/>
    <property type="match status" value="1"/>
</dbReference>
<dbReference type="GO" id="GO:0006508">
    <property type="term" value="P:proteolysis"/>
    <property type="evidence" value="ECO:0007669"/>
    <property type="project" value="InterPro"/>
</dbReference>